<comment type="caution">
    <text evidence="6">The sequence shown here is derived from an EMBL/GenBank/DDBJ whole genome shotgun (WGS) entry which is preliminary data.</text>
</comment>
<keyword evidence="5" id="KW-0393">Immunoglobulin domain</keyword>
<dbReference type="GO" id="GO:0050839">
    <property type="term" value="F:cell adhesion molecule binding"/>
    <property type="evidence" value="ECO:0007669"/>
    <property type="project" value="TreeGrafter"/>
</dbReference>
<sequence>MEKIPNEEVVEGSSMVLRCIAAGYPTPTYRWKKTDLVGATSNVFDKVNGVVLSLFNKVLTIKSIEKNRHAGTYTCHAIIDDGGAQKTAKESSTITIRGRRI</sequence>
<dbReference type="SMART" id="SM00409">
    <property type="entry name" value="IG"/>
    <property type="match status" value="1"/>
</dbReference>
<dbReference type="SUPFAM" id="SSF48726">
    <property type="entry name" value="Immunoglobulin"/>
    <property type="match status" value="1"/>
</dbReference>
<evidence type="ECO:0000313" key="6">
    <source>
        <dbReference type="EMBL" id="CAB4012684.1"/>
    </source>
</evidence>
<reference evidence="6" key="1">
    <citation type="submission" date="2020-04" db="EMBL/GenBank/DDBJ databases">
        <authorList>
            <person name="Alioto T."/>
            <person name="Alioto T."/>
            <person name="Gomez Garrido J."/>
        </authorList>
    </citation>
    <scope>NUCLEOTIDE SEQUENCE</scope>
    <source>
        <strain evidence="6">A484AB</strain>
    </source>
</reference>
<dbReference type="PROSITE" id="PS50835">
    <property type="entry name" value="IG_LIKE"/>
    <property type="match status" value="1"/>
</dbReference>
<keyword evidence="2" id="KW-0472">Membrane</keyword>
<evidence type="ECO:0000313" key="7">
    <source>
        <dbReference type="Proteomes" id="UP001152795"/>
    </source>
</evidence>
<dbReference type="AlphaFoldDB" id="A0A6S7I2U0"/>
<dbReference type="InterPro" id="IPR036179">
    <property type="entry name" value="Ig-like_dom_sf"/>
</dbReference>
<dbReference type="SMART" id="SM00408">
    <property type="entry name" value="IGc2"/>
    <property type="match status" value="1"/>
</dbReference>
<evidence type="ECO:0000256" key="5">
    <source>
        <dbReference type="ARBA" id="ARBA00023319"/>
    </source>
</evidence>
<organism evidence="6 7">
    <name type="scientific">Paramuricea clavata</name>
    <name type="common">Red gorgonian</name>
    <name type="synonym">Violescent sea-whip</name>
    <dbReference type="NCBI Taxonomy" id="317549"/>
    <lineage>
        <taxon>Eukaryota</taxon>
        <taxon>Metazoa</taxon>
        <taxon>Cnidaria</taxon>
        <taxon>Anthozoa</taxon>
        <taxon>Octocorallia</taxon>
        <taxon>Malacalcyonacea</taxon>
        <taxon>Plexauridae</taxon>
        <taxon>Paramuricea</taxon>
    </lineage>
</organism>
<dbReference type="Pfam" id="PF13927">
    <property type="entry name" value="Ig_3"/>
    <property type="match status" value="1"/>
</dbReference>
<dbReference type="InterPro" id="IPR003598">
    <property type="entry name" value="Ig_sub2"/>
</dbReference>
<dbReference type="InterPro" id="IPR013783">
    <property type="entry name" value="Ig-like_fold"/>
</dbReference>
<evidence type="ECO:0000256" key="1">
    <source>
        <dbReference type="ARBA" id="ARBA00004479"/>
    </source>
</evidence>
<evidence type="ECO:0000256" key="3">
    <source>
        <dbReference type="ARBA" id="ARBA00023157"/>
    </source>
</evidence>
<dbReference type="GO" id="GO:0005911">
    <property type="term" value="C:cell-cell junction"/>
    <property type="evidence" value="ECO:0007669"/>
    <property type="project" value="TreeGrafter"/>
</dbReference>
<dbReference type="Proteomes" id="UP001152795">
    <property type="component" value="Unassembled WGS sequence"/>
</dbReference>
<dbReference type="InterPro" id="IPR003599">
    <property type="entry name" value="Ig_sub"/>
</dbReference>
<accession>A0A6S7I2U0</accession>
<protein>
    <submittedName>
        <fullName evidence="6">Neurofascin-like isoform X1</fullName>
    </submittedName>
</protein>
<evidence type="ECO:0000256" key="2">
    <source>
        <dbReference type="ARBA" id="ARBA00023136"/>
    </source>
</evidence>
<dbReference type="EMBL" id="CACRXK020007597">
    <property type="protein sequence ID" value="CAB4012684.1"/>
    <property type="molecule type" value="Genomic_DNA"/>
</dbReference>
<dbReference type="Gene3D" id="2.60.40.10">
    <property type="entry name" value="Immunoglobulins"/>
    <property type="match status" value="1"/>
</dbReference>
<keyword evidence="3" id="KW-1015">Disulfide bond</keyword>
<dbReference type="GO" id="GO:0098609">
    <property type="term" value="P:cell-cell adhesion"/>
    <property type="evidence" value="ECO:0007669"/>
    <property type="project" value="TreeGrafter"/>
</dbReference>
<gene>
    <name evidence="6" type="ORF">PACLA_8A054743</name>
</gene>
<name>A0A6S7I2U0_PARCT</name>
<dbReference type="InterPro" id="IPR007110">
    <property type="entry name" value="Ig-like_dom"/>
</dbReference>
<dbReference type="InterPro" id="IPR051275">
    <property type="entry name" value="Cell_adhesion_signaling"/>
</dbReference>
<dbReference type="GO" id="GO:0005886">
    <property type="term" value="C:plasma membrane"/>
    <property type="evidence" value="ECO:0007669"/>
    <property type="project" value="TreeGrafter"/>
</dbReference>
<keyword evidence="4" id="KW-0325">Glycoprotein</keyword>
<evidence type="ECO:0000256" key="4">
    <source>
        <dbReference type="ARBA" id="ARBA00023180"/>
    </source>
</evidence>
<dbReference type="CDD" id="cd00096">
    <property type="entry name" value="Ig"/>
    <property type="match status" value="1"/>
</dbReference>
<proteinExistence type="predicted"/>
<dbReference type="PANTHER" id="PTHR11640">
    <property type="entry name" value="NEPHRIN"/>
    <property type="match status" value="1"/>
</dbReference>
<dbReference type="OrthoDB" id="5982258at2759"/>
<comment type="subcellular location">
    <subcellularLocation>
        <location evidence="1">Membrane</location>
        <topology evidence="1">Single-pass type I membrane protein</topology>
    </subcellularLocation>
</comment>
<dbReference type="PANTHER" id="PTHR11640:SF31">
    <property type="entry name" value="IRREGULAR CHIASM C-ROUGHEST PROTEIN-RELATED"/>
    <property type="match status" value="1"/>
</dbReference>
<keyword evidence="7" id="KW-1185">Reference proteome</keyword>